<dbReference type="Proteomes" id="UP001556709">
    <property type="component" value="Unassembled WGS sequence"/>
</dbReference>
<evidence type="ECO:0000259" key="7">
    <source>
        <dbReference type="Pfam" id="PF09335"/>
    </source>
</evidence>
<feature type="transmembrane region" description="Helical" evidence="6">
    <location>
        <begin position="17"/>
        <end position="41"/>
    </location>
</feature>
<dbReference type="PANTHER" id="PTHR12677">
    <property type="entry name" value="GOLGI APPARATUS MEMBRANE PROTEIN TVP38-RELATED"/>
    <property type="match status" value="1"/>
</dbReference>
<evidence type="ECO:0000313" key="9">
    <source>
        <dbReference type="Proteomes" id="UP001556709"/>
    </source>
</evidence>
<evidence type="ECO:0000256" key="3">
    <source>
        <dbReference type="ARBA" id="ARBA00022692"/>
    </source>
</evidence>
<keyword evidence="4 6" id="KW-1133">Transmembrane helix</keyword>
<reference evidence="8 9" key="1">
    <citation type="submission" date="2024-02" db="EMBL/GenBank/DDBJ databases">
        <title>New especies of Spiribacter isolated from saline water.</title>
        <authorList>
            <person name="Leon M.J."/>
            <person name="De La Haba R."/>
            <person name="Sanchez-Porro C."/>
            <person name="Ventosa A."/>
        </authorList>
    </citation>
    <scope>NUCLEOTIDE SEQUENCE [LARGE SCALE GENOMIC DNA]</scope>
    <source>
        <strain evidence="9">ag22IC6-390</strain>
    </source>
</reference>
<comment type="caution">
    <text evidence="8">The sequence shown here is derived from an EMBL/GenBank/DDBJ whole genome shotgun (WGS) entry which is preliminary data.</text>
</comment>
<feature type="transmembrane region" description="Helical" evidence="6">
    <location>
        <begin position="61"/>
        <end position="90"/>
    </location>
</feature>
<evidence type="ECO:0000256" key="5">
    <source>
        <dbReference type="ARBA" id="ARBA00023136"/>
    </source>
</evidence>
<sequence>MLTPAEWRASLRRRWPLLWRGAVAVAVVIGLSVAWEVYNLGAYAELSRLLELGAGLRQQPWAVPTILLGYVAAGLAFLPLTVVVVATILVYGPLGGFTLATAGTLATAVSGFILGRALGTEPLRRLGGPTLHRLNAQAERHGVMIITALRIMPVAHFHAVSVLAGASRIRPGAYITGTLAGTVPGIAAIAAVGNQAKRFLVDPNIAGLLVLAALAGLSLAVFYGLRRWLGRYTGED</sequence>
<gene>
    <name evidence="8" type="ORF">V6X73_05915</name>
</gene>
<feature type="domain" description="VTT" evidence="7">
    <location>
        <begin position="78"/>
        <end position="194"/>
    </location>
</feature>
<feature type="transmembrane region" description="Helical" evidence="6">
    <location>
        <begin position="205"/>
        <end position="225"/>
    </location>
</feature>
<protein>
    <recommendedName>
        <fullName evidence="6">TVP38/TMEM64 family membrane protein</fullName>
    </recommendedName>
</protein>
<dbReference type="EMBL" id="JBAKFM010000002">
    <property type="protein sequence ID" value="MEX0469256.1"/>
    <property type="molecule type" value="Genomic_DNA"/>
</dbReference>
<comment type="similarity">
    <text evidence="6">Belongs to the TVP38/TMEM64 family.</text>
</comment>
<keyword evidence="2 6" id="KW-1003">Cell membrane</keyword>
<feature type="transmembrane region" description="Helical" evidence="6">
    <location>
        <begin position="143"/>
        <end position="166"/>
    </location>
</feature>
<feature type="transmembrane region" description="Helical" evidence="6">
    <location>
        <begin position="173"/>
        <end position="193"/>
    </location>
</feature>
<evidence type="ECO:0000256" key="2">
    <source>
        <dbReference type="ARBA" id="ARBA00022475"/>
    </source>
</evidence>
<dbReference type="RefSeq" id="WP_367958495.1">
    <property type="nucleotide sequence ID" value="NZ_JBAKFK010000002.1"/>
</dbReference>
<feature type="transmembrane region" description="Helical" evidence="6">
    <location>
        <begin position="97"/>
        <end position="118"/>
    </location>
</feature>
<dbReference type="InterPro" id="IPR032816">
    <property type="entry name" value="VTT_dom"/>
</dbReference>
<accession>A0ABV3TCA2</accession>
<dbReference type="Pfam" id="PF09335">
    <property type="entry name" value="VTT_dom"/>
    <property type="match status" value="1"/>
</dbReference>
<organism evidence="8 9">
    <name type="scientific">Spiribacter pallidus</name>
    <dbReference type="NCBI Taxonomy" id="1987936"/>
    <lineage>
        <taxon>Bacteria</taxon>
        <taxon>Pseudomonadati</taxon>
        <taxon>Pseudomonadota</taxon>
        <taxon>Gammaproteobacteria</taxon>
        <taxon>Chromatiales</taxon>
        <taxon>Ectothiorhodospiraceae</taxon>
        <taxon>Spiribacter</taxon>
    </lineage>
</organism>
<dbReference type="InterPro" id="IPR015414">
    <property type="entry name" value="TMEM64"/>
</dbReference>
<proteinExistence type="inferred from homology"/>
<evidence type="ECO:0000256" key="6">
    <source>
        <dbReference type="RuleBase" id="RU366058"/>
    </source>
</evidence>
<comment type="subcellular location">
    <subcellularLocation>
        <location evidence="1 6">Cell membrane</location>
        <topology evidence="1 6">Multi-pass membrane protein</topology>
    </subcellularLocation>
</comment>
<evidence type="ECO:0000256" key="4">
    <source>
        <dbReference type="ARBA" id="ARBA00022989"/>
    </source>
</evidence>
<keyword evidence="9" id="KW-1185">Reference proteome</keyword>
<evidence type="ECO:0000313" key="8">
    <source>
        <dbReference type="EMBL" id="MEX0469256.1"/>
    </source>
</evidence>
<dbReference type="PANTHER" id="PTHR12677:SF59">
    <property type="entry name" value="GOLGI APPARATUS MEMBRANE PROTEIN TVP38-RELATED"/>
    <property type="match status" value="1"/>
</dbReference>
<name>A0ABV3TCA2_9GAMM</name>
<keyword evidence="3 6" id="KW-0812">Transmembrane</keyword>
<evidence type="ECO:0000256" key="1">
    <source>
        <dbReference type="ARBA" id="ARBA00004651"/>
    </source>
</evidence>
<keyword evidence="5 6" id="KW-0472">Membrane</keyword>